<evidence type="ECO:0000313" key="2">
    <source>
        <dbReference type="EMBL" id="AQU68666.1"/>
    </source>
</evidence>
<dbReference type="GO" id="GO:0008999">
    <property type="term" value="F:protein-N-terminal-alanine acetyltransferase activity"/>
    <property type="evidence" value="ECO:0007669"/>
    <property type="project" value="TreeGrafter"/>
</dbReference>
<organism evidence="2 3">
    <name type="scientific">Streptomyces niveus</name>
    <name type="common">Streptomyces spheroides</name>
    <dbReference type="NCBI Taxonomy" id="193462"/>
    <lineage>
        <taxon>Bacteria</taxon>
        <taxon>Bacillati</taxon>
        <taxon>Actinomycetota</taxon>
        <taxon>Actinomycetes</taxon>
        <taxon>Kitasatosporales</taxon>
        <taxon>Streptomycetaceae</taxon>
        <taxon>Streptomyces</taxon>
    </lineage>
</organism>
<keyword evidence="3" id="KW-1185">Reference proteome</keyword>
<gene>
    <name evidence="2" type="ORF">BBN63_23130</name>
</gene>
<sequence length="168" mass="17842">MSGDLVTERLLLHPLSPPEAVRLVAGDRTSGTHWAPSYPDEGDVSGATRFLTTCAALGDPRPFGTYEIRVKETGQAVGGVDFHGPPDESGAVTIGYGLIPEVRGMGYASEALRGLLLFARAGGVTSVRGDTDHDNTGSQHVMTAAGMRLIADDGRLKFYEIAWPGREM</sequence>
<dbReference type="PROSITE" id="PS51186">
    <property type="entry name" value="GNAT"/>
    <property type="match status" value="1"/>
</dbReference>
<dbReference type="InterPro" id="IPR016181">
    <property type="entry name" value="Acyl_CoA_acyltransferase"/>
</dbReference>
<protein>
    <submittedName>
        <fullName evidence="2">GNAT family N-acetyltransferase</fullName>
    </submittedName>
</protein>
<name>A0A1U9QWN9_STRNV</name>
<dbReference type="Proteomes" id="UP000189677">
    <property type="component" value="Chromosome"/>
</dbReference>
<accession>A0A1U9QWN9</accession>
<dbReference type="PANTHER" id="PTHR43441:SF6">
    <property type="entry name" value="N-ACETYLTRANSFERASE DOMAIN-CONTAINING PROTEIN"/>
    <property type="match status" value="1"/>
</dbReference>
<dbReference type="InterPro" id="IPR051908">
    <property type="entry name" value="Ribosomal_N-acetyltransferase"/>
</dbReference>
<dbReference type="Pfam" id="PF13302">
    <property type="entry name" value="Acetyltransf_3"/>
    <property type="match status" value="1"/>
</dbReference>
<dbReference type="AlphaFoldDB" id="A0A1U9QWN9"/>
<dbReference type="SUPFAM" id="SSF55729">
    <property type="entry name" value="Acyl-CoA N-acyltransferases (Nat)"/>
    <property type="match status" value="1"/>
</dbReference>
<feature type="domain" description="N-acetyltransferase" evidence="1">
    <location>
        <begin position="10"/>
        <end position="168"/>
    </location>
</feature>
<evidence type="ECO:0000313" key="3">
    <source>
        <dbReference type="Proteomes" id="UP000189677"/>
    </source>
</evidence>
<dbReference type="GO" id="GO:1990189">
    <property type="term" value="F:protein N-terminal-serine acetyltransferase activity"/>
    <property type="evidence" value="ECO:0007669"/>
    <property type="project" value="TreeGrafter"/>
</dbReference>
<dbReference type="EMBL" id="CP018047">
    <property type="protein sequence ID" value="AQU68666.1"/>
    <property type="molecule type" value="Genomic_DNA"/>
</dbReference>
<dbReference type="Gene3D" id="3.40.630.30">
    <property type="match status" value="1"/>
</dbReference>
<reference evidence="2 3" key="1">
    <citation type="submission" date="2016-11" db="EMBL/GenBank/DDBJ databases">
        <title>Complete genome sequence of Streptomyces niveus SCSIO 3406.</title>
        <authorList>
            <person name="Zhu Q."/>
            <person name="Cheng W."/>
            <person name="Song Y."/>
            <person name="Li Q."/>
            <person name="Ju J."/>
        </authorList>
    </citation>
    <scope>NUCLEOTIDE SEQUENCE [LARGE SCALE GENOMIC DNA]</scope>
    <source>
        <strain evidence="2 3">SCSIO 3406</strain>
    </source>
</reference>
<dbReference type="CDD" id="cd04301">
    <property type="entry name" value="NAT_SF"/>
    <property type="match status" value="1"/>
</dbReference>
<dbReference type="InterPro" id="IPR000182">
    <property type="entry name" value="GNAT_dom"/>
</dbReference>
<dbReference type="GO" id="GO:0005737">
    <property type="term" value="C:cytoplasm"/>
    <property type="evidence" value="ECO:0007669"/>
    <property type="project" value="TreeGrafter"/>
</dbReference>
<dbReference type="PANTHER" id="PTHR43441">
    <property type="entry name" value="RIBOSOMAL-PROTEIN-SERINE ACETYLTRANSFERASE"/>
    <property type="match status" value="1"/>
</dbReference>
<dbReference type="OrthoDB" id="4543915at2"/>
<dbReference type="RefSeq" id="WP_078077284.1">
    <property type="nucleotide sequence ID" value="NZ_CP018047.1"/>
</dbReference>
<proteinExistence type="predicted"/>
<evidence type="ECO:0000259" key="1">
    <source>
        <dbReference type="PROSITE" id="PS51186"/>
    </source>
</evidence>
<keyword evidence="2" id="KW-0808">Transferase</keyword>
<dbReference type="KEGG" id="snw:BBN63_23130"/>